<dbReference type="Gene3D" id="3.10.20.90">
    <property type="entry name" value="Phosphatidylinositol 3-kinase Catalytic Subunit, Chain A, domain 1"/>
    <property type="match status" value="1"/>
</dbReference>
<comment type="subcellular location">
    <subcellularLocation>
        <location evidence="1">Nucleus</location>
    </subcellularLocation>
</comment>
<sequence>MGENKPETKQEQKGGETINIKVKDQDSNEVHFRVKTTTKFDKIMSAFCEKRGIDKQLTRFIFDGHRLRPDQTPQEVDMEEGDSIDMMLEQVGGSFKL</sequence>
<dbReference type="PROSITE" id="PS50053">
    <property type="entry name" value="UBIQUITIN_2"/>
    <property type="match status" value="1"/>
</dbReference>
<keyword evidence="5" id="KW-1185">Reference proteome</keyword>
<dbReference type="FunFam" id="3.10.20.90:FF:000202">
    <property type="entry name" value="Small ubiquitin-related modifier I"/>
    <property type="match status" value="1"/>
</dbReference>
<feature type="domain" description="Ubiquitin-like" evidence="3">
    <location>
        <begin position="16"/>
        <end position="93"/>
    </location>
</feature>
<dbReference type="InterPro" id="IPR000626">
    <property type="entry name" value="Ubiquitin-like_dom"/>
</dbReference>
<gene>
    <name evidence="4" type="ORF">CYMTET_37178</name>
</gene>
<dbReference type="EMBL" id="LGRX02024752">
    <property type="protein sequence ID" value="KAK3253573.1"/>
    <property type="molecule type" value="Genomic_DNA"/>
</dbReference>
<dbReference type="Proteomes" id="UP001190700">
    <property type="component" value="Unassembled WGS sequence"/>
</dbReference>
<keyword evidence="1" id="KW-0833">Ubl conjugation pathway</keyword>
<evidence type="ECO:0000256" key="2">
    <source>
        <dbReference type="SAM" id="MobiDB-lite"/>
    </source>
</evidence>
<feature type="region of interest" description="Disordered" evidence="2">
    <location>
        <begin position="1"/>
        <end position="20"/>
    </location>
</feature>
<dbReference type="PANTHER" id="PTHR10562">
    <property type="entry name" value="SMALL UBIQUITIN-RELATED MODIFIER"/>
    <property type="match status" value="1"/>
</dbReference>
<dbReference type="InterPro" id="IPR029071">
    <property type="entry name" value="Ubiquitin-like_domsf"/>
</dbReference>
<evidence type="ECO:0000313" key="5">
    <source>
        <dbReference type="Proteomes" id="UP001190700"/>
    </source>
</evidence>
<evidence type="ECO:0000313" key="4">
    <source>
        <dbReference type="EMBL" id="KAK3253573.1"/>
    </source>
</evidence>
<dbReference type="InterPro" id="IPR022617">
    <property type="entry name" value="Rad60/SUMO-like_dom"/>
</dbReference>
<dbReference type="AlphaFoldDB" id="A0AAE0CEH3"/>
<comment type="similarity">
    <text evidence="1">Belongs to the ubiquitin family. SUMO subfamily.</text>
</comment>
<keyword evidence="1" id="KW-0539">Nucleus</keyword>
<evidence type="ECO:0000256" key="1">
    <source>
        <dbReference type="RuleBase" id="RU361190"/>
    </source>
</evidence>
<dbReference type="SMART" id="SM00213">
    <property type="entry name" value="UBQ"/>
    <property type="match status" value="1"/>
</dbReference>
<dbReference type="Pfam" id="PF11976">
    <property type="entry name" value="Rad60-SLD"/>
    <property type="match status" value="1"/>
</dbReference>
<reference evidence="4 5" key="1">
    <citation type="journal article" date="2015" name="Genome Biol. Evol.">
        <title>Comparative Genomics of a Bacterivorous Green Alga Reveals Evolutionary Causalities and Consequences of Phago-Mixotrophic Mode of Nutrition.</title>
        <authorList>
            <person name="Burns J.A."/>
            <person name="Paasch A."/>
            <person name="Narechania A."/>
            <person name="Kim E."/>
        </authorList>
    </citation>
    <scope>NUCLEOTIDE SEQUENCE [LARGE SCALE GENOMIC DNA]</scope>
    <source>
        <strain evidence="4 5">PLY_AMNH</strain>
    </source>
</reference>
<dbReference type="SUPFAM" id="SSF54236">
    <property type="entry name" value="Ubiquitin-like"/>
    <property type="match status" value="1"/>
</dbReference>
<feature type="compositionally biased region" description="Basic and acidic residues" evidence="2">
    <location>
        <begin position="1"/>
        <end position="14"/>
    </location>
</feature>
<dbReference type="GO" id="GO:0005634">
    <property type="term" value="C:nucleus"/>
    <property type="evidence" value="ECO:0007669"/>
    <property type="project" value="UniProtKB-SubCell"/>
</dbReference>
<evidence type="ECO:0000259" key="3">
    <source>
        <dbReference type="PROSITE" id="PS50053"/>
    </source>
</evidence>
<name>A0AAE0CEH3_9CHLO</name>
<organism evidence="4 5">
    <name type="scientific">Cymbomonas tetramitiformis</name>
    <dbReference type="NCBI Taxonomy" id="36881"/>
    <lineage>
        <taxon>Eukaryota</taxon>
        <taxon>Viridiplantae</taxon>
        <taxon>Chlorophyta</taxon>
        <taxon>Pyramimonadophyceae</taxon>
        <taxon>Pyramimonadales</taxon>
        <taxon>Pyramimonadaceae</taxon>
        <taxon>Cymbomonas</taxon>
    </lineage>
</organism>
<proteinExistence type="inferred from homology"/>
<protein>
    <recommendedName>
        <fullName evidence="1">Small ubiquitin-related modifier</fullName>
        <shortName evidence="1">SUMO</shortName>
    </recommendedName>
</protein>
<comment type="caution">
    <text evidence="4">The sequence shown here is derived from an EMBL/GenBank/DDBJ whole genome shotgun (WGS) entry which is preliminary data.</text>
</comment>
<accession>A0AAE0CEH3</accession>